<gene>
    <name evidence="1" type="ORF">J3R73_000207</name>
</gene>
<dbReference type="EMBL" id="JAUSVK010000001">
    <property type="protein sequence ID" value="MDQ0390415.1"/>
    <property type="molecule type" value="Genomic_DNA"/>
</dbReference>
<name>A0ABU0F726_9HYPH</name>
<keyword evidence="2" id="KW-1185">Reference proteome</keyword>
<evidence type="ECO:0000313" key="1">
    <source>
        <dbReference type="EMBL" id="MDQ0390415.1"/>
    </source>
</evidence>
<dbReference type="RefSeq" id="WP_307421601.1">
    <property type="nucleotide sequence ID" value="NZ_JAUSVK010000001.1"/>
</dbReference>
<sequence length="328" mass="36606">MALNPADGYPHTLEYYAEFAGNQQLQSFQYAKDIDSAMRANYAVNIVNIGQTIYPLLYVESTFDGGRYTLLADANTRYVHQSVGHIYDVTKAISHIPLGIFSIISGYGEYPSFGQWTPALQSYRDQIIKVRDTKNYISGMNLEDKINTDVMIAATLDFIGKIVSQKSFTYAEFATYARSIGDMILYCQNRAAKNQVEVMTNVLTGWKAMIGDEAWDKMYVIIGAIWTLTQENAHELIIKALMKPELRETHVVVSEAVPDLESAQTLMGRIIGDRIMAELVFDAKANTAFAQDIYSLSTRRDLLSQAVEAVVGDVARAPAAIACPHLRR</sequence>
<protein>
    <submittedName>
        <fullName evidence="1">Uncharacterized protein</fullName>
    </submittedName>
</protein>
<evidence type="ECO:0000313" key="2">
    <source>
        <dbReference type="Proteomes" id="UP001237448"/>
    </source>
</evidence>
<comment type="caution">
    <text evidence="1">The sequence shown here is derived from an EMBL/GenBank/DDBJ whole genome shotgun (WGS) entry which is preliminary data.</text>
</comment>
<dbReference type="Proteomes" id="UP001237448">
    <property type="component" value="Unassembled WGS sequence"/>
</dbReference>
<accession>A0ABU0F726</accession>
<organism evidence="1 2">
    <name type="scientific">Labrys monachus</name>
    <dbReference type="NCBI Taxonomy" id="217067"/>
    <lineage>
        <taxon>Bacteria</taxon>
        <taxon>Pseudomonadati</taxon>
        <taxon>Pseudomonadota</taxon>
        <taxon>Alphaproteobacteria</taxon>
        <taxon>Hyphomicrobiales</taxon>
        <taxon>Xanthobacteraceae</taxon>
        <taxon>Labrys</taxon>
    </lineage>
</organism>
<proteinExistence type="predicted"/>
<reference evidence="1 2" key="1">
    <citation type="submission" date="2023-07" db="EMBL/GenBank/DDBJ databases">
        <title>Genomic Encyclopedia of Type Strains, Phase IV (KMG-IV): sequencing the most valuable type-strain genomes for metagenomic binning, comparative biology and taxonomic classification.</title>
        <authorList>
            <person name="Goeker M."/>
        </authorList>
    </citation>
    <scope>NUCLEOTIDE SEQUENCE [LARGE SCALE GENOMIC DNA]</scope>
    <source>
        <strain evidence="1 2">DSM 5896</strain>
    </source>
</reference>